<dbReference type="InterPro" id="IPR001783">
    <property type="entry name" value="Lumazine-bd"/>
</dbReference>
<dbReference type="InterPro" id="IPR026017">
    <property type="entry name" value="Lumazine-bd_dom"/>
</dbReference>
<reference evidence="12 13" key="1">
    <citation type="submission" date="2019-03" db="EMBL/GenBank/DDBJ databases">
        <title>Lake Tanganyika Metagenome-Assembled Genomes (MAGs).</title>
        <authorList>
            <person name="Tran P."/>
        </authorList>
    </citation>
    <scope>NUCLEOTIDE SEQUENCE [LARGE SCALE GENOMIC DNA]</scope>
    <source>
        <strain evidence="12">K_DeepCast_65m_m2_236</strain>
    </source>
</reference>
<accession>A0A937X7A3</accession>
<dbReference type="InterPro" id="IPR017938">
    <property type="entry name" value="Riboflavin_synthase-like_b-brl"/>
</dbReference>
<dbReference type="NCBIfam" id="NF006767">
    <property type="entry name" value="PRK09289.1"/>
    <property type="match status" value="1"/>
</dbReference>
<dbReference type="SUPFAM" id="SSF63380">
    <property type="entry name" value="Riboflavin synthase domain-like"/>
    <property type="match status" value="2"/>
</dbReference>
<evidence type="ECO:0000313" key="12">
    <source>
        <dbReference type="EMBL" id="MBM3275475.1"/>
    </source>
</evidence>
<feature type="repeat" description="Lumazine-binding" evidence="10">
    <location>
        <begin position="92"/>
        <end position="188"/>
    </location>
</feature>
<keyword evidence="7 12" id="KW-0808">Transferase</keyword>
<comment type="function">
    <text evidence="2">Catalyzes the dismutation of two molecules of 6,7-dimethyl-8-ribityllumazine, resulting in the formation of riboflavin and 5-amino-6-(D-ribitylamino)uracil.</text>
</comment>
<sequence>MFTGLIQALGTLASRQGGRLTIRADFAPDLAIGESVAINGVCLTVVSRTTTDFAVDVSPTTFALTSAGSWQPGDKLNLERALALGDRLGGHIVSGHVDGVGKLLRKEPLGNSTKLWFEISAALAATCIPLGSIAVDGVSLTLNEVEGKSFSVTIIPQTARKTTLGSLSPGAAINLETDVIGKYVQRLVDPYLPKHEQKMTSEGISWSKLAEAGFVSQT</sequence>
<evidence type="ECO:0000256" key="3">
    <source>
        <dbReference type="ARBA" id="ARBA00004887"/>
    </source>
</evidence>
<evidence type="ECO:0000256" key="5">
    <source>
        <dbReference type="ARBA" id="ARBA00013950"/>
    </source>
</evidence>
<name>A0A937X7A3_9BACT</name>
<dbReference type="EC" id="2.5.1.9" evidence="4 9"/>
<dbReference type="GO" id="GO:0009231">
    <property type="term" value="P:riboflavin biosynthetic process"/>
    <property type="evidence" value="ECO:0007669"/>
    <property type="project" value="UniProtKB-KW"/>
</dbReference>
<evidence type="ECO:0000256" key="8">
    <source>
        <dbReference type="ARBA" id="ARBA00022737"/>
    </source>
</evidence>
<keyword evidence="8" id="KW-0677">Repeat</keyword>
<dbReference type="PANTHER" id="PTHR21098:SF12">
    <property type="entry name" value="RIBOFLAVIN SYNTHASE"/>
    <property type="match status" value="1"/>
</dbReference>
<dbReference type="EMBL" id="VGJX01000589">
    <property type="protein sequence ID" value="MBM3275475.1"/>
    <property type="molecule type" value="Genomic_DNA"/>
</dbReference>
<evidence type="ECO:0000256" key="1">
    <source>
        <dbReference type="ARBA" id="ARBA00000968"/>
    </source>
</evidence>
<evidence type="ECO:0000256" key="6">
    <source>
        <dbReference type="ARBA" id="ARBA00022619"/>
    </source>
</evidence>
<evidence type="ECO:0000256" key="7">
    <source>
        <dbReference type="ARBA" id="ARBA00022679"/>
    </source>
</evidence>
<evidence type="ECO:0000256" key="2">
    <source>
        <dbReference type="ARBA" id="ARBA00002803"/>
    </source>
</evidence>
<dbReference type="NCBIfam" id="TIGR00187">
    <property type="entry name" value="ribE"/>
    <property type="match status" value="1"/>
</dbReference>
<evidence type="ECO:0000256" key="4">
    <source>
        <dbReference type="ARBA" id="ARBA00012827"/>
    </source>
</evidence>
<dbReference type="PROSITE" id="PS51177">
    <property type="entry name" value="LUMAZINE_BIND"/>
    <property type="match status" value="2"/>
</dbReference>
<dbReference type="FunFam" id="2.40.30.20:FF:000004">
    <property type="entry name" value="Riboflavin synthase, alpha subunit"/>
    <property type="match status" value="1"/>
</dbReference>
<dbReference type="AlphaFoldDB" id="A0A937X7A3"/>
<dbReference type="Proteomes" id="UP000703893">
    <property type="component" value="Unassembled WGS sequence"/>
</dbReference>
<comment type="catalytic activity">
    <reaction evidence="1">
        <text>2 6,7-dimethyl-8-(1-D-ribityl)lumazine + H(+) = 5-amino-6-(D-ribitylamino)uracil + riboflavin</text>
        <dbReference type="Rhea" id="RHEA:20772"/>
        <dbReference type="ChEBI" id="CHEBI:15378"/>
        <dbReference type="ChEBI" id="CHEBI:15934"/>
        <dbReference type="ChEBI" id="CHEBI:57986"/>
        <dbReference type="ChEBI" id="CHEBI:58201"/>
        <dbReference type="EC" id="2.5.1.9"/>
    </reaction>
</comment>
<keyword evidence="6" id="KW-0686">Riboflavin biosynthesis</keyword>
<gene>
    <name evidence="12" type="ORF">FJZ00_09995</name>
</gene>
<feature type="repeat" description="Lumazine-binding" evidence="10">
    <location>
        <begin position="1"/>
        <end position="91"/>
    </location>
</feature>
<comment type="pathway">
    <text evidence="3">Cofactor biosynthesis; riboflavin biosynthesis; riboflavin from 2-hydroxy-3-oxobutyl phosphate and 5-amino-6-(D-ribitylamino)uracil: step 2/2.</text>
</comment>
<evidence type="ECO:0000259" key="11">
    <source>
        <dbReference type="PROSITE" id="PS51177"/>
    </source>
</evidence>
<feature type="domain" description="Lumazine-binding" evidence="11">
    <location>
        <begin position="92"/>
        <end position="188"/>
    </location>
</feature>
<proteinExistence type="predicted"/>
<dbReference type="GO" id="GO:0004746">
    <property type="term" value="F:riboflavin synthase activity"/>
    <property type="evidence" value="ECO:0007669"/>
    <property type="project" value="UniProtKB-UniRule"/>
</dbReference>
<evidence type="ECO:0000256" key="9">
    <source>
        <dbReference type="NCBIfam" id="TIGR00187"/>
    </source>
</evidence>
<feature type="domain" description="Lumazine-binding" evidence="11">
    <location>
        <begin position="1"/>
        <end position="91"/>
    </location>
</feature>
<organism evidence="12 13">
    <name type="scientific">Candidatus Tanganyikabacteria bacterium</name>
    <dbReference type="NCBI Taxonomy" id="2961651"/>
    <lineage>
        <taxon>Bacteria</taxon>
        <taxon>Bacillati</taxon>
        <taxon>Candidatus Sericytochromatia</taxon>
        <taxon>Candidatus Tanganyikabacteria</taxon>
    </lineage>
</organism>
<comment type="caution">
    <text evidence="12">The sequence shown here is derived from an EMBL/GenBank/DDBJ whole genome shotgun (WGS) entry which is preliminary data.</text>
</comment>
<dbReference type="Pfam" id="PF00677">
    <property type="entry name" value="Lum_binding"/>
    <property type="match status" value="2"/>
</dbReference>
<dbReference type="PIRSF" id="PIRSF000498">
    <property type="entry name" value="Riboflavin_syn_A"/>
    <property type="match status" value="1"/>
</dbReference>
<dbReference type="Gene3D" id="2.40.30.20">
    <property type="match status" value="2"/>
</dbReference>
<evidence type="ECO:0000256" key="10">
    <source>
        <dbReference type="PROSITE-ProRule" id="PRU00524"/>
    </source>
</evidence>
<protein>
    <recommendedName>
        <fullName evidence="5 9">Riboflavin synthase</fullName>
        <ecNumber evidence="4 9">2.5.1.9</ecNumber>
    </recommendedName>
</protein>
<dbReference type="PANTHER" id="PTHR21098">
    <property type="entry name" value="RIBOFLAVIN SYNTHASE ALPHA CHAIN"/>
    <property type="match status" value="1"/>
</dbReference>
<dbReference type="CDD" id="cd00402">
    <property type="entry name" value="Riboflavin_synthase_like"/>
    <property type="match status" value="1"/>
</dbReference>
<dbReference type="InterPro" id="IPR023366">
    <property type="entry name" value="ATP_synth_asu-like_sf"/>
</dbReference>
<evidence type="ECO:0000313" key="13">
    <source>
        <dbReference type="Proteomes" id="UP000703893"/>
    </source>
</evidence>